<comment type="subcellular location">
    <subcellularLocation>
        <location evidence="1">Cell membrane</location>
        <topology evidence="1">Multi-pass membrane protein</topology>
    </subcellularLocation>
</comment>
<name>A0A4P8IRS9_9BURK</name>
<feature type="transmembrane region" description="Helical" evidence="8">
    <location>
        <begin position="126"/>
        <end position="148"/>
    </location>
</feature>
<evidence type="ECO:0000313" key="10">
    <source>
        <dbReference type="Proteomes" id="UP000298656"/>
    </source>
</evidence>
<evidence type="ECO:0000256" key="3">
    <source>
        <dbReference type="ARBA" id="ARBA00022475"/>
    </source>
</evidence>
<dbReference type="GO" id="GO:0005886">
    <property type="term" value="C:plasma membrane"/>
    <property type="evidence" value="ECO:0007669"/>
    <property type="project" value="UniProtKB-SubCell"/>
</dbReference>
<keyword evidence="10" id="KW-1185">Reference proteome</keyword>
<keyword evidence="3" id="KW-1003">Cell membrane</keyword>
<evidence type="ECO:0000256" key="5">
    <source>
        <dbReference type="ARBA" id="ARBA00022989"/>
    </source>
</evidence>
<feature type="region of interest" description="Disordered" evidence="7">
    <location>
        <begin position="1"/>
        <end position="21"/>
    </location>
</feature>
<feature type="transmembrane region" description="Helical" evidence="8">
    <location>
        <begin position="212"/>
        <end position="240"/>
    </location>
</feature>
<evidence type="ECO:0000256" key="2">
    <source>
        <dbReference type="ARBA" id="ARBA00022448"/>
    </source>
</evidence>
<dbReference type="AlphaFoldDB" id="A0A4P8IRS9"/>
<evidence type="ECO:0000256" key="1">
    <source>
        <dbReference type="ARBA" id="ARBA00004651"/>
    </source>
</evidence>
<dbReference type="KEGG" id="tvl:FAZ95_18660"/>
<keyword evidence="2" id="KW-0813">Transport</keyword>
<feature type="transmembrane region" description="Helical" evidence="8">
    <location>
        <begin position="30"/>
        <end position="50"/>
    </location>
</feature>
<keyword evidence="6 8" id="KW-0472">Membrane</keyword>
<dbReference type="Proteomes" id="UP000298656">
    <property type="component" value="Chromosome 1"/>
</dbReference>
<keyword evidence="5 8" id="KW-1133">Transmembrane helix</keyword>
<keyword evidence="4 8" id="KW-0812">Transmembrane</keyword>
<feature type="transmembrane region" description="Helical" evidence="8">
    <location>
        <begin position="154"/>
        <end position="171"/>
    </location>
</feature>
<sequence length="280" mass="29548">MSHGAPSRIADAGPGRAELTSRKPQRSRRLLVIGLRILLALLVAIGWEFAARRNWIDPFFYSMPSSIARQLFYWFREGTAQGPLLAQLLVTFEEALLGLVVGAIAGAGCAVVLVRNTLLAEVFGFYIKVANALPLIVLGAIFVIALGSGMTSKIALAVVMAFFIVFGDAYRRACAVDGDTRGDGSASAARRSTVAEAVSAALRGTVESLRMAFALALAGTLAGEFLGATQGIGCVIAASLREFNASGVLAAMLALGVVAWIADYLLTTLQRWLLLRGAQS</sequence>
<reference evidence="9 10" key="1">
    <citation type="submission" date="2019-05" db="EMBL/GenBank/DDBJ databases">
        <title>Burkholderia sp. DHOD12, isolated from subtropical forest soil.</title>
        <authorList>
            <person name="Gao Z.-H."/>
            <person name="Qiu L.-H."/>
        </authorList>
    </citation>
    <scope>NUCLEOTIDE SEQUENCE [LARGE SCALE GENOMIC DNA]</scope>
    <source>
        <strain evidence="9 10">DHOD12</strain>
    </source>
</reference>
<evidence type="ECO:0000256" key="8">
    <source>
        <dbReference type="SAM" id="Phobius"/>
    </source>
</evidence>
<evidence type="ECO:0000256" key="4">
    <source>
        <dbReference type="ARBA" id="ARBA00022692"/>
    </source>
</evidence>
<feature type="transmembrane region" description="Helical" evidence="8">
    <location>
        <begin position="246"/>
        <end position="266"/>
    </location>
</feature>
<dbReference type="InterPro" id="IPR035906">
    <property type="entry name" value="MetI-like_sf"/>
</dbReference>
<dbReference type="PANTHER" id="PTHR30151">
    <property type="entry name" value="ALKANE SULFONATE ABC TRANSPORTER-RELATED, MEMBRANE SUBUNIT"/>
    <property type="match status" value="1"/>
</dbReference>
<dbReference type="SUPFAM" id="SSF161098">
    <property type="entry name" value="MetI-like"/>
    <property type="match status" value="1"/>
</dbReference>
<evidence type="ECO:0000256" key="7">
    <source>
        <dbReference type="SAM" id="MobiDB-lite"/>
    </source>
</evidence>
<organism evidence="9 10">
    <name type="scientific">Trinickia violacea</name>
    <dbReference type="NCBI Taxonomy" id="2571746"/>
    <lineage>
        <taxon>Bacteria</taxon>
        <taxon>Pseudomonadati</taxon>
        <taxon>Pseudomonadota</taxon>
        <taxon>Betaproteobacteria</taxon>
        <taxon>Burkholderiales</taxon>
        <taxon>Burkholderiaceae</taxon>
        <taxon>Trinickia</taxon>
    </lineage>
</organism>
<proteinExistence type="predicted"/>
<dbReference type="OrthoDB" id="7274389at2"/>
<gene>
    <name evidence="9" type="ORF">FAZ95_18660</name>
</gene>
<feature type="transmembrane region" description="Helical" evidence="8">
    <location>
        <begin position="95"/>
        <end position="114"/>
    </location>
</feature>
<dbReference type="PANTHER" id="PTHR30151:SF20">
    <property type="entry name" value="ABC TRANSPORTER PERMEASE PROTEIN HI_0355-RELATED"/>
    <property type="match status" value="1"/>
</dbReference>
<protein>
    <submittedName>
        <fullName evidence="9">ABC transporter permease</fullName>
    </submittedName>
</protein>
<evidence type="ECO:0000313" key="9">
    <source>
        <dbReference type="EMBL" id="QCP51858.1"/>
    </source>
</evidence>
<accession>A0A4P8IRS9</accession>
<dbReference type="EMBL" id="CP040077">
    <property type="protein sequence ID" value="QCP51858.1"/>
    <property type="molecule type" value="Genomic_DNA"/>
</dbReference>
<evidence type="ECO:0000256" key="6">
    <source>
        <dbReference type="ARBA" id="ARBA00023136"/>
    </source>
</evidence>